<comment type="caution">
    <text evidence="1">The sequence shown here is derived from an EMBL/GenBank/DDBJ whole genome shotgun (WGS) entry which is preliminary data.</text>
</comment>
<name>V5G189_BYSSN</name>
<reference evidence="2" key="1">
    <citation type="journal article" date="2014" name="Genome Announc.">
        <title>Draft genome sequence of the formaldehyde-resistant fungus Byssochlamys spectabilis No. 5 (anamorph Paecilomyces variotii No. 5) (NBRC109023).</title>
        <authorList>
            <person name="Oka T."/>
            <person name="Ekino K."/>
            <person name="Fukuda K."/>
            <person name="Nomura Y."/>
        </authorList>
    </citation>
    <scope>NUCLEOTIDE SEQUENCE [LARGE SCALE GENOMIC DNA]</scope>
    <source>
        <strain evidence="2">No. 5 / NBRC 109023</strain>
    </source>
</reference>
<dbReference type="AlphaFoldDB" id="V5G189"/>
<evidence type="ECO:0000313" key="2">
    <source>
        <dbReference type="Proteomes" id="UP000018001"/>
    </source>
</evidence>
<accession>V5G189</accession>
<dbReference type="Proteomes" id="UP000018001">
    <property type="component" value="Unassembled WGS sequence"/>
</dbReference>
<organism evidence="1 2">
    <name type="scientific">Byssochlamys spectabilis (strain No. 5 / NBRC 109023)</name>
    <name type="common">Paecilomyces variotii</name>
    <dbReference type="NCBI Taxonomy" id="1356009"/>
    <lineage>
        <taxon>Eukaryota</taxon>
        <taxon>Fungi</taxon>
        <taxon>Dikarya</taxon>
        <taxon>Ascomycota</taxon>
        <taxon>Pezizomycotina</taxon>
        <taxon>Eurotiomycetes</taxon>
        <taxon>Eurotiomycetidae</taxon>
        <taxon>Eurotiales</taxon>
        <taxon>Thermoascaceae</taxon>
        <taxon>Paecilomyces</taxon>
    </lineage>
</organism>
<dbReference type="OrthoDB" id="5140754at2759"/>
<dbReference type="eggNOG" id="ENOG502SQ9E">
    <property type="taxonomic scope" value="Eukaryota"/>
</dbReference>
<protein>
    <submittedName>
        <fullName evidence="1">Uncharacterized protein</fullName>
    </submittedName>
</protein>
<proteinExistence type="predicted"/>
<evidence type="ECO:0000313" key="1">
    <source>
        <dbReference type="EMBL" id="GAD98118.1"/>
    </source>
</evidence>
<keyword evidence="2" id="KW-1185">Reference proteome</keyword>
<dbReference type="EMBL" id="BAUL01000229">
    <property type="protein sequence ID" value="GAD98118.1"/>
    <property type="molecule type" value="Genomic_DNA"/>
</dbReference>
<dbReference type="HOGENOM" id="CLU_1023058_0_0_1"/>
<sequence>MQPSQEEILAALGHYRDRIRQHNRVVFERFVQHAEAAKPQKPMGAHRISEARQKFMYNLLYVSRPEMLNPALRINEPADVLANWDDFVQTFGLDGVYIHRTDHQEQLRAAYKSGIEAGLRRIESDVGFPTDFDVLMGHVDSLNGHGWPKYRAEGQQVRFWDGTGESQDEVADRVYGGDDALLDKTGLNYWDGPYGWKVAAGWECGMGPETTCFVVYCQHEESGKEWAWRYVAERGQYGVDVFDNVVEMLQWYEILYMPPLDDRLDCFMSNIF</sequence>
<dbReference type="InParanoid" id="V5G189"/>
<gene>
    <name evidence="1" type="ORF">PVAR5_6808</name>
</gene>